<gene>
    <name evidence="2" type="ORF">B296_00036334</name>
</gene>
<evidence type="ECO:0000313" key="2">
    <source>
        <dbReference type="EMBL" id="RRT61807.1"/>
    </source>
</evidence>
<accession>A0A426ZCT0</accession>
<comment type="caution">
    <text evidence="2">The sequence shown here is derived from an EMBL/GenBank/DDBJ whole genome shotgun (WGS) entry which is preliminary data.</text>
</comment>
<dbReference type="AlphaFoldDB" id="A0A426ZCT0"/>
<name>A0A426ZCT0_ENSVE</name>
<evidence type="ECO:0000313" key="3">
    <source>
        <dbReference type="Proteomes" id="UP000287651"/>
    </source>
</evidence>
<sequence>MAGSGRTPPFRSTSFEKANRIRSNRTLHFSRLVSETGTSRSEQNPMLWSLRRISTTSRETPAEARGHPAIEDRSFGRRNANRSRGGGKGDQGGGGGRTPVVAPPVAVPLFARVEDKGSKRNYTKREERGQLRSGNLRWRRKQGIERAREKAELQQLRRKCFFLFSPLKERERKRGALAVSPAQKG</sequence>
<protein>
    <submittedName>
        <fullName evidence="2">Uncharacterized protein</fullName>
    </submittedName>
</protein>
<dbReference type="Proteomes" id="UP000287651">
    <property type="component" value="Unassembled WGS sequence"/>
</dbReference>
<feature type="region of interest" description="Disordered" evidence="1">
    <location>
        <begin position="1"/>
        <end position="105"/>
    </location>
</feature>
<feature type="compositionally biased region" description="Gly residues" evidence="1">
    <location>
        <begin position="84"/>
        <end position="97"/>
    </location>
</feature>
<evidence type="ECO:0000256" key="1">
    <source>
        <dbReference type="SAM" id="MobiDB-lite"/>
    </source>
</evidence>
<feature type="compositionally biased region" description="Polar residues" evidence="1">
    <location>
        <begin position="33"/>
        <end position="59"/>
    </location>
</feature>
<reference evidence="2 3" key="1">
    <citation type="journal article" date="2014" name="Agronomy (Basel)">
        <title>A Draft Genome Sequence for Ensete ventricosum, the Drought-Tolerant Tree Against Hunger.</title>
        <authorList>
            <person name="Harrison J."/>
            <person name="Moore K.A."/>
            <person name="Paszkiewicz K."/>
            <person name="Jones T."/>
            <person name="Grant M."/>
            <person name="Ambacheew D."/>
            <person name="Muzemil S."/>
            <person name="Studholme D.J."/>
        </authorList>
    </citation>
    <scope>NUCLEOTIDE SEQUENCE [LARGE SCALE GENOMIC DNA]</scope>
</reference>
<proteinExistence type="predicted"/>
<dbReference type="EMBL" id="AMZH03007239">
    <property type="protein sequence ID" value="RRT61807.1"/>
    <property type="molecule type" value="Genomic_DNA"/>
</dbReference>
<feature type="compositionally biased region" description="Basic and acidic residues" evidence="1">
    <location>
        <begin position="60"/>
        <end position="75"/>
    </location>
</feature>
<organism evidence="2 3">
    <name type="scientific">Ensete ventricosum</name>
    <name type="common">Abyssinian banana</name>
    <name type="synonym">Musa ensete</name>
    <dbReference type="NCBI Taxonomy" id="4639"/>
    <lineage>
        <taxon>Eukaryota</taxon>
        <taxon>Viridiplantae</taxon>
        <taxon>Streptophyta</taxon>
        <taxon>Embryophyta</taxon>
        <taxon>Tracheophyta</taxon>
        <taxon>Spermatophyta</taxon>
        <taxon>Magnoliopsida</taxon>
        <taxon>Liliopsida</taxon>
        <taxon>Zingiberales</taxon>
        <taxon>Musaceae</taxon>
        <taxon>Ensete</taxon>
    </lineage>
</organism>